<dbReference type="OrthoDB" id="3798229at2759"/>
<accession>A0A364N9N4</accession>
<evidence type="ECO:0000313" key="2">
    <source>
        <dbReference type="Proteomes" id="UP000249619"/>
    </source>
</evidence>
<sequence>MSAAFFALAICPDGTTSAATQKGPGLDMMRHEIHDKLSTTRHLYAAHSYKAYLDDTTKNSRFNSIPKALVQHTQKMYAQAPYMTGAMPVANDPEPVETVPESFPVPNEKPPAMTPDHEMATDGFVVKRSCIAKGLDNVTRRIEQKVDKQILVAQMRAYDIPSRPTTMTTTTTDLGTKHHYA</sequence>
<dbReference type="AlphaFoldDB" id="A0A364N9N4"/>
<organism evidence="1 2">
    <name type="scientific">Stemphylium lycopersici</name>
    <name type="common">Tomato gray leaf spot disease fungus</name>
    <name type="synonym">Thyrospora lycopersici</name>
    <dbReference type="NCBI Taxonomy" id="183478"/>
    <lineage>
        <taxon>Eukaryota</taxon>
        <taxon>Fungi</taxon>
        <taxon>Dikarya</taxon>
        <taxon>Ascomycota</taxon>
        <taxon>Pezizomycotina</taxon>
        <taxon>Dothideomycetes</taxon>
        <taxon>Pleosporomycetidae</taxon>
        <taxon>Pleosporales</taxon>
        <taxon>Pleosporineae</taxon>
        <taxon>Pleosporaceae</taxon>
        <taxon>Stemphylium</taxon>
    </lineage>
</organism>
<evidence type="ECO:0000313" key="1">
    <source>
        <dbReference type="EMBL" id="RAR14019.1"/>
    </source>
</evidence>
<reference evidence="2" key="1">
    <citation type="submission" date="2018-05" db="EMBL/GenBank/DDBJ databases">
        <title>Draft genome sequence of Stemphylium lycopersici strain CIDEFI 213.</title>
        <authorList>
            <person name="Medina R."/>
            <person name="Franco M.E.E."/>
            <person name="Lucentini C.G."/>
            <person name="Saparrat M.C.N."/>
            <person name="Balatti P.A."/>
        </authorList>
    </citation>
    <scope>NUCLEOTIDE SEQUENCE [LARGE SCALE GENOMIC DNA]</scope>
    <source>
        <strain evidence="2">CIDEFI 213</strain>
    </source>
</reference>
<gene>
    <name evidence="1" type="ORF">DDE83_002588</name>
</gene>
<dbReference type="EMBL" id="QGDH01000027">
    <property type="protein sequence ID" value="RAR14019.1"/>
    <property type="molecule type" value="Genomic_DNA"/>
</dbReference>
<dbReference type="Proteomes" id="UP000249619">
    <property type="component" value="Unassembled WGS sequence"/>
</dbReference>
<keyword evidence="2" id="KW-1185">Reference proteome</keyword>
<name>A0A364N9N4_STELY</name>
<comment type="caution">
    <text evidence="1">The sequence shown here is derived from an EMBL/GenBank/DDBJ whole genome shotgun (WGS) entry which is preliminary data.</text>
</comment>
<protein>
    <submittedName>
        <fullName evidence="1">Uncharacterized protein</fullName>
    </submittedName>
</protein>
<proteinExistence type="predicted"/>